<keyword evidence="4" id="KW-1185">Reference proteome</keyword>
<dbReference type="PANTHER" id="PTHR47934">
    <property type="entry name" value="PENTATRICOPEPTIDE REPEAT-CONTAINING PROTEIN PET309, MITOCHONDRIAL"/>
    <property type="match status" value="1"/>
</dbReference>
<dbReference type="GO" id="GO:0005739">
    <property type="term" value="C:mitochondrion"/>
    <property type="evidence" value="ECO:0007669"/>
    <property type="project" value="TreeGrafter"/>
</dbReference>
<dbReference type="Gene3D" id="1.25.40.10">
    <property type="entry name" value="Tetratricopeptide repeat domain"/>
    <property type="match status" value="2"/>
</dbReference>
<feature type="repeat" description="PPR" evidence="1">
    <location>
        <begin position="501"/>
        <end position="535"/>
    </location>
</feature>
<dbReference type="Proteomes" id="UP001147746">
    <property type="component" value="Unassembled WGS sequence"/>
</dbReference>
<dbReference type="GO" id="GO:0003729">
    <property type="term" value="F:mRNA binding"/>
    <property type="evidence" value="ECO:0007669"/>
    <property type="project" value="TreeGrafter"/>
</dbReference>
<protein>
    <recommendedName>
        <fullName evidence="5">Pentacotripeptide-repeat region of PRORP domain-containing protein</fullName>
    </recommendedName>
</protein>
<dbReference type="Pfam" id="PF13041">
    <property type="entry name" value="PPR_2"/>
    <property type="match status" value="1"/>
</dbReference>
<dbReference type="NCBIfam" id="TIGR00756">
    <property type="entry name" value="PPR"/>
    <property type="match status" value="1"/>
</dbReference>
<accession>A0A9W9PVG6</accession>
<proteinExistence type="predicted"/>
<reference evidence="3" key="2">
    <citation type="journal article" date="2023" name="IMA Fungus">
        <title>Comparative genomic study of the Penicillium genus elucidates a diverse pangenome and 15 lateral gene transfer events.</title>
        <authorList>
            <person name="Petersen C."/>
            <person name="Sorensen T."/>
            <person name="Nielsen M.R."/>
            <person name="Sondergaard T.E."/>
            <person name="Sorensen J.L."/>
            <person name="Fitzpatrick D.A."/>
            <person name="Frisvad J.C."/>
            <person name="Nielsen K.L."/>
        </authorList>
    </citation>
    <scope>NUCLEOTIDE SEQUENCE</scope>
    <source>
        <strain evidence="3">IBT 21472</strain>
    </source>
</reference>
<gene>
    <name evidence="3" type="ORF">N7476_005469</name>
</gene>
<name>A0A9W9PVG6_9EURO</name>
<organism evidence="3 4">
    <name type="scientific">Penicillium atrosanguineum</name>
    <dbReference type="NCBI Taxonomy" id="1132637"/>
    <lineage>
        <taxon>Eukaryota</taxon>
        <taxon>Fungi</taxon>
        <taxon>Dikarya</taxon>
        <taxon>Ascomycota</taxon>
        <taxon>Pezizomycotina</taxon>
        <taxon>Eurotiomycetes</taxon>
        <taxon>Eurotiomycetidae</taxon>
        <taxon>Eurotiales</taxon>
        <taxon>Aspergillaceae</taxon>
        <taxon>Penicillium</taxon>
    </lineage>
</organism>
<dbReference type="PROSITE" id="PS51375">
    <property type="entry name" value="PPR"/>
    <property type="match status" value="1"/>
</dbReference>
<dbReference type="GO" id="GO:0006396">
    <property type="term" value="P:RNA processing"/>
    <property type="evidence" value="ECO:0007669"/>
    <property type="project" value="TreeGrafter"/>
</dbReference>
<evidence type="ECO:0000313" key="4">
    <source>
        <dbReference type="Proteomes" id="UP001147746"/>
    </source>
</evidence>
<feature type="region of interest" description="Disordered" evidence="2">
    <location>
        <begin position="1219"/>
        <end position="1252"/>
    </location>
</feature>
<evidence type="ECO:0008006" key="5">
    <source>
        <dbReference type="Google" id="ProtNLM"/>
    </source>
</evidence>
<evidence type="ECO:0000313" key="3">
    <source>
        <dbReference type="EMBL" id="KAJ5315162.1"/>
    </source>
</evidence>
<dbReference type="EMBL" id="JAPZBO010000005">
    <property type="protein sequence ID" value="KAJ5315162.1"/>
    <property type="molecule type" value="Genomic_DNA"/>
</dbReference>
<reference evidence="3" key="1">
    <citation type="submission" date="2022-12" db="EMBL/GenBank/DDBJ databases">
        <authorList>
            <person name="Petersen C."/>
        </authorList>
    </citation>
    <scope>NUCLEOTIDE SEQUENCE</scope>
    <source>
        <strain evidence="3">IBT 21472</strain>
    </source>
</reference>
<dbReference type="AlphaFoldDB" id="A0A9W9PVG6"/>
<sequence>MLERAAGCFESAGRRFLRDPNGAIRSRRSLSRHFWKHNATGGDAPSWFLALVHPSGQRPAVVSSLPESLPAYDRGPPVLDFLYPRKTQDFAALRLSRPSRRLGLRRRKKPLAGFSRSYTTEASNLQQILLNEPHAHEYASFAEEEDGKHIPKEATEELTQLLENQGDDFDRAWVFYLAARQPQHFRSSLCAYLSRSPHIVDQDRAWQLFQELPPDNRSANDFLAITQSQLRTENHSKIKSICEEAVSRGVEDYCCALACAFYVKKNEWTNALDICRLGKGEAIQLLPQLDHLTLPEITVQLGDFLTNHSDNKIALSLARFLIENVSKSFELLENTSLELLLQMLRTHQQLGLLKGDHYFNMMRALQSSSKRSNIVRAVVLYRHLRWQMPEVKPPAPLLSKQICALASFDIINGIQLFLDDLSQFHQRPSAEVYRQAMVVYSRAGKVAKVKSLFERRVADHGPPRSLYSITPLLDVYAQIGNVQETHDQFQKITEEFQLTPNTVCWNILLKAYSKADDLAGAFSVFSEMLKDGVTPDSHTFGTLMDTCASRGDIGNTRWLLREAQNCQVQITMPMLDTVVRVYCNNGRLDLAEKFAKAALRVHVEGSPIRMWNTLLLHHAFRMDVEAFRRVKRTMDRANLPPDASTCSASLLSLVLMNRPDQARKLLRNLHKKDIIHATQHHYAIILYGYLRVGNRDMVHIIFNEITERFGRAETKLSLLKLKSDIERDLQIMKDEGLRPYGESLQLETAERFLMSAMSQADTDTSLSKPSSLGVSRDSSANTFSTLHYEYLIKQYGKGGAVGRARKLFHQYLNTELPGSSSEDGLENGPFGIVNALMVAHLRAEDYESVEKCWQIQVPRAIRMASRINIQEVLDSELKRSTDPISSSPPLQASNLEPLAEANKSCSDATFGDHPDGQAKPKILPSQRFILSKPFSLYVRALAYQNETEKIITATAELQAAGFQLTTFNWSTYVQMMAASDRMPDIVEAFKTNERIFMPRFPGWGPLRRGYILKTKKSSKFAHKLEDPRQDSRSTYRQSQKFFGKAARKHFNQIRPDLLSPTYLTMVYLSASLNRVREDSILSGSHDLQILLQKAPETMKALGDMPYWREKYQGVLVRGREVGPDLEGVPIDQHVALGGVLGPGVKAKSRRLPRLDHATEQSFPYMDVSATDDASKALTELLASDDLEDPHEGPLSREDLLDIENDIRHHRRIANAKEKLRRREQNIKVQRASHGTGKVNRPVELDGGSDEVFDEVNGLDDAVEPVEPETLNESDRVS</sequence>
<evidence type="ECO:0000256" key="2">
    <source>
        <dbReference type="SAM" id="MobiDB-lite"/>
    </source>
</evidence>
<comment type="caution">
    <text evidence="3">The sequence shown here is derived from an EMBL/GenBank/DDBJ whole genome shotgun (WGS) entry which is preliminary data.</text>
</comment>
<dbReference type="PANTHER" id="PTHR47934:SF6">
    <property type="entry name" value="MITOCHONDRIAL GROUP I INTRON SPLICING FACTOR CCM1-RELATED"/>
    <property type="match status" value="1"/>
</dbReference>
<dbReference type="GO" id="GO:0007005">
    <property type="term" value="P:mitochondrion organization"/>
    <property type="evidence" value="ECO:0007669"/>
    <property type="project" value="TreeGrafter"/>
</dbReference>
<dbReference type="InterPro" id="IPR051114">
    <property type="entry name" value="Mito_RNA_Proc_CCM1"/>
</dbReference>
<evidence type="ECO:0000256" key="1">
    <source>
        <dbReference type="PROSITE-ProRule" id="PRU00708"/>
    </source>
</evidence>
<dbReference type="InterPro" id="IPR011990">
    <property type="entry name" value="TPR-like_helical_dom_sf"/>
</dbReference>
<dbReference type="InterPro" id="IPR002885">
    <property type="entry name" value="PPR_rpt"/>
</dbReference>